<proteinExistence type="predicted"/>
<evidence type="ECO:0000313" key="2">
    <source>
        <dbReference type="Proteomes" id="UP000204095"/>
    </source>
</evidence>
<name>A7J6G6_PBCVF</name>
<accession>A7J6G6</accession>
<organism evidence="1 2">
    <name type="scientific">Paramecium bursaria Chlorella virus FR483</name>
    <name type="common">PBCV-FR483</name>
    <dbReference type="NCBI Taxonomy" id="399781"/>
    <lineage>
        <taxon>Viruses</taxon>
        <taxon>Varidnaviria</taxon>
        <taxon>Bamfordvirae</taxon>
        <taxon>Nucleocytoviricota</taxon>
        <taxon>Megaviricetes</taxon>
        <taxon>Algavirales</taxon>
        <taxon>Phycodnaviridae</taxon>
        <taxon>Chlorovirus</taxon>
        <taxon>Chlorovirus conductrix</taxon>
        <taxon>Paramecium bursaria Chlorella virus A1</taxon>
    </lineage>
</organism>
<evidence type="ECO:0000313" key="1">
    <source>
        <dbReference type="EMBL" id="ABT15397.1"/>
    </source>
</evidence>
<dbReference type="RefSeq" id="YP_001425744.1">
    <property type="nucleotide sequence ID" value="NC_008603.1"/>
</dbReference>
<dbReference type="OrthoDB" id="37699at10239"/>
<sequence>MVGPKITPTLPVPRNWIENKPTRIPMVINITVSWEIPVWNWIPSVADMTLMEGVRMPSAIVREAHVITMPIITLRAHLLFSRKSFVLEGIFSSWVSTPKSDGLDVIARRIMEYKANTPPSP</sequence>
<organismHost>
    <name type="scientific">Paramecium bursaria</name>
    <dbReference type="NCBI Taxonomy" id="74790"/>
</organismHost>
<reference evidence="1 2" key="1">
    <citation type="journal article" date="2007" name="Virology">
        <title>Sequence and annotation of the 314-kb MT325 and the 321-kb FR483 viruses that infect Chlorella Pbi.</title>
        <authorList>
            <person name="Fitzgerald L.A."/>
            <person name="Graves M.V."/>
            <person name="Li X."/>
            <person name="Feldblyum T."/>
            <person name="Hartigan J."/>
            <person name="Van Etten J.L."/>
        </authorList>
    </citation>
    <scope>NUCLEOTIDE SEQUENCE [LARGE SCALE GENOMIC DNA]</scope>
    <source>
        <strain evidence="1 2">FR483</strain>
    </source>
</reference>
<gene>
    <name evidence="1" type="primary">n112L</name>
    <name evidence="1" type="ORF">FR483_n112L</name>
</gene>
<dbReference type="GeneID" id="5469835"/>
<dbReference type="EMBL" id="DQ890022">
    <property type="protein sequence ID" value="ABT15397.1"/>
    <property type="molecule type" value="Genomic_DNA"/>
</dbReference>
<dbReference type="Proteomes" id="UP000204095">
    <property type="component" value="Segment"/>
</dbReference>
<protein>
    <submittedName>
        <fullName evidence="1">Uncharacterized protein n112L</fullName>
    </submittedName>
</protein>
<dbReference type="KEGG" id="vg:5469835"/>